<gene>
    <name evidence="16" type="primary">LOC118422927</name>
</gene>
<keyword evidence="2 10" id="KW-0245">EGF-like domain</keyword>
<keyword evidence="8" id="KW-1015">Disulfide bond</keyword>
<dbReference type="GO" id="GO:0016020">
    <property type="term" value="C:membrane"/>
    <property type="evidence" value="ECO:0007669"/>
    <property type="project" value="UniProtKB-SubCell"/>
</dbReference>
<evidence type="ECO:0000256" key="8">
    <source>
        <dbReference type="ARBA" id="ARBA00023157"/>
    </source>
</evidence>
<feature type="domain" description="EGF-like" evidence="12">
    <location>
        <begin position="859"/>
        <end position="900"/>
    </location>
</feature>
<dbReference type="OrthoDB" id="5956799at2759"/>
<keyword evidence="6 11" id="KW-1133">Transmembrane helix</keyword>
<comment type="subcellular location">
    <subcellularLocation>
        <location evidence="1">Membrane</location>
    </subcellularLocation>
</comment>
<evidence type="ECO:0000256" key="6">
    <source>
        <dbReference type="ARBA" id="ARBA00022989"/>
    </source>
</evidence>
<evidence type="ECO:0000256" key="5">
    <source>
        <dbReference type="ARBA" id="ARBA00022737"/>
    </source>
</evidence>
<evidence type="ECO:0000256" key="3">
    <source>
        <dbReference type="ARBA" id="ARBA00022692"/>
    </source>
</evidence>
<evidence type="ECO:0000259" key="14">
    <source>
        <dbReference type="PROSITE" id="PS51233"/>
    </source>
</evidence>
<keyword evidence="9" id="KW-0325">Glycoprotein</keyword>
<dbReference type="Gene3D" id="2.10.25.10">
    <property type="entry name" value="Laminin"/>
    <property type="match status" value="7"/>
</dbReference>
<dbReference type="PROSITE" id="PS50856">
    <property type="entry name" value="AMOP"/>
    <property type="match status" value="1"/>
</dbReference>
<dbReference type="InterPro" id="IPR056619">
    <property type="entry name" value="C8-3_MUC4"/>
</dbReference>
<dbReference type="PANTHER" id="PTHR13802:SF52">
    <property type="entry name" value="MUCIN-4"/>
    <property type="match status" value="1"/>
</dbReference>
<dbReference type="SMART" id="SM00539">
    <property type="entry name" value="NIDO"/>
    <property type="match status" value="1"/>
</dbReference>
<evidence type="ECO:0000256" key="4">
    <source>
        <dbReference type="ARBA" id="ARBA00022729"/>
    </source>
</evidence>
<evidence type="ECO:0000256" key="7">
    <source>
        <dbReference type="ARBA" id="ARBA00023136"/>
    </source>
</evidence>
<keyword evidence="3 11" id="KW-0812">Transmembrane</keyword>
<dbReference type="RefSeq" id="XP_035686687.1">
    <property type="nucleotide sequence ID" value="XM_035830794.1"/>
</dbReference>
<feature type="domain" description="EGF-like" evidence="12">
    <location>
        <begin position="812"/>
        <end position="858"/>
    </location>
</feature>
<dbReference type="Pfam" id="PF00094">
    <property type="entry name" value="VWD"/>
    <property type="match status" value="1"/>
</dbReference>
<dbReference type="AlphaFoldDB" id="A0A9J7MYZ9"/>
<dbReference type="InterPro" id="IPR051495">
    <property type="entry name" value="Epithelial_Barrier/Signaling"/>
</dbReference>
<dbReference type="PROSITE" id="PS00010">
    <property type="entry name" value="ASX_HYDROXYL"/>
    <property type="match status" value="3"/>
</dbReference>
<dbReference type="CDD" id="cd00054">
    <property type="entry name" value="EGF_CA"/>
    <property type="match status" value="3"/>
</dbReference>
<keyword evidence="4" id="KW-0732">Signal</keyword>
<feature type="transmembrane region" description="Helical" evidence="11">
    <location>
        <begin position="1135"/>
        <end position="1154"/>
    </location>
</feature>
<evidence type="ECO:0000256" key="9">
    <source>
        <dbReference type="ARBA" id="ARBA00023180"/>
    </source>
</evidence>
<dbReference type="SUPFAM" id="SSF57184">
    <property type="entry name" value="Growth factor receptor domain"/>
    <property type="match status" value="2"/>
</dbReference>
<dbReference type="GO" id="GO:0005509">
    <property type="term" value="F:calcium ion binding"/>
    <property type="evidence" value="ECO:0007669"/>
    <property type="project" value="InterPro"/>
</dbReference>
<evidence type="ECO:0000256" key="2">
    <source>
        <dbReference type="ARBA" id="ARBA00022536"/>
    </source>
</evidence>
<evidence type="ECO:0000313" key="16">
    <source>
        <dbReference type="RefSeq" id="XP_035686687.1"/>
    </source>
</evidence>
<dbReference type="InterPro" id="IPR000742">
    <property type="entry name" value="EGF"/>
</dbReference>
<reference evidence="16" key="2">
    <citation type="submission" date="2025-08" db="UniProtKB">
        <authorList>
            <consortium name="RefSeq"/>
        </authorList>
    </citation>
    <scope>IDENTIFICATION</scope>
    <source>
        <strain evidence="16">S238N-H82</strain>
        <tissue evidence="16">Testes</tissue>
    </source>
</reference>
<dbReference type="PROSITE" id="PS01186">
    <property type="entry name" value="EGF_2"/>
    <property type="match status" value="3"/>
</dbReference>
<comment type="caution">
    <text evidence="10">Lacks conserved residue(s) required for the propagation of feature annotation.</text>
</comment>
<feature type="domain" description="VWFD" evidence="14">
    <location>
        <begin position="390"/>
        <end position="584"/>
    </location>
</feature>
<protein>
    <submittedName>
        <fullName evidence="16">Mucin-like protein</fullName>
    </submittedName>
</protein>
<dbReference type="GO" id="GO:0007160">
    <property type="term" value="P:cell-matrix adhesion"/>
    <property type="evidence" value="ECO:0007669"/>
    <property type="project" value="InterPro"/>
</dbReference>
<dbReference type="InterPro" id="IPR001881">
    <property type="entry name" value="EGF-like_Ca-bd_dom"/>
</dbReference>
<dbReference type="FunFam" id="2.10.25.10:FF:000005">
    <property type="entry name" value="Fibrillin 2"/>
    <property type="match status" value="2"/>
</dbReference>
<dbReference type="InterPro" id="IPR026823">
    <property type="entry name" value="cEGF"/>
</dbReference>
<dbReference type="Pfam" id="PF07645">
    <property type="entry name" value="EGF_CA"/>
    <property type="match status" value="2"/>
</dbReference>
<proteinExistence type="predicted"/>
<dbReference type="InterPro" id="IPR003886">
    <property type="entry name" value="NIDO_dom"/>
</dbReference>
<dbReference type="PROSITE" id="PS01187">
    <property type="entry name" value="EGF_CA"/>
    <property type="match status" value="2"/>
</dbReference>
<keyword evidence="7 11" id="KW-0472">Membrane</keyword>
<dbReference type="KEGG" id="bfo:118422927"/>
<dbReference type="InterPro" id="IPR009030">
    <property type="entry name" value="Growth_fac_rcpt_cys_sf"/>
</dbReference>
<dbReference type="PANTHER" id="PTHR13802">
    <property type="entry name" value="MUCIN 4-RELATED"/>
    <property type="match status" value="1"/>
</dbReference>
<dbReference type="InterPro" id="IPR049883">
    <property type="entry name" value="NOTCH1_EGF-like"/>
</dbReference>
<organism evidence="15 16">
    <name type="scientific">Branchiostoma floridae</name>
    <name type="common">Florida lancelet</name>
    <name type="synonym">Amphioxus</name>
    <dbReference type="NCBI Taxonomy" id="7739"/>
    <lineage>
        <taxon>Eukaryota</taxon>
        <taxon>Metazoa</taxon>
        <taxon>Chordata</taxon>
        <taxon>Cephalochordata</taxon>
        <taxon>Leptocardii</taxon>
        <taxon>Amphioxiformes</taxon>
        <taxon>Branchiostomatidae</taxon>
        <taxon>Branchiostoma</taxon>
    </lineage>
</organism>
<dbReference type="Proteomes" id="UP000001554">
    <property type="component" value="Chromosome 9"/>
</dbReference>
<dbReference type="SMART" id="SM00179">
    <property type="entry name" value="EGF_CA"/>
    <property type="match status" value="5"/>
</dbReference>
<feature type="domain" description="AMOP" evidence="13">
    <location>
        <begin position="233"/>
        <end position="371"/>
    </location>
</feature>
<dbReference type="PROSITE" id="PS50026">
    <property type="entry name" value="EGF_3"/>
    <property type="match status" value="2"/>
</dbReference>
<dbReference type="SMART" id="SM00181">
    <property type="entry name" value="EGF"/>
    <property type="match status" value="6"/>
</dbReference>
<dbReference type="GO" id="GO:0005615">
    <property type="term" value="C:extracellular space"/>
    <property type="evidence" value="ECO:0000318"/>
    <property type="project" value="GO_Central"/>
</dbReference>
<keyword evidence="15" id="KW-1185">Reference proteome</keyword>
<dbReference type="Pfam" id="PF12662">
    <property type="entry name" value="cEGF"/>
    <property type="match status" value="2"/>
</dbReference>
<dbReference type="InterPro" id="IPR001846">
    <property type="entry name" value="VWF_type-D"/>
</dbReference>
<dbReference type="InterPro" id="IPR000152">
    <property type="entry name" value="EGF-type_Asp/Asn_hydroxyl_site"/>
</dbReference>
<evidence type="ECO:0000256" key="1">
    <source>
        <dbReference type="ARBA" id="ARBA00004370"/>
    </source>
</evidence>
<dbReference type="SMART" id="SM00216">
    <property type="entry name" value="VWD"/>
    <property type="match status" value="1"/>
</dbReference>
<dbReference type="PROSITE" id="PS00022">
    <property type="entry name" value="EGF_1"/>
    <property type="match status" value="1"/>
</dbReference>
<evidence type="ECO:0000256" key="10">
    <source>
        <dbReference type="PROSITE-ProRule" id="PRU00076"/>
    </source>
</evidence>
<evidence type="ECO:0000259" key="12">
    <source>
        <dbReference type="PROSITE" id="PS50026"/>
    </source>
</evidence>
<dbReference type="GeneID" id="118422927"/>
<dbReference type="PROSITE" id="PS51233">
    <property type="entry name" value="VWFD"/>
    <property type="match status" value="1"/>
</dbReference>
<evidence type="ECO:0000256" key="11">
    <source>
        <dbReference type="SAM" id="Phobius"/>
    </source>
</evidence>
<dbReference type="InterPro" id="IPR005533">
    <property type="entry name" value="AMOP_dom"/>
</dbReference>
<name>A0A9J7MYZ9_BRAFL</name>
<evidence type="ECO:0000259" key="13">
    <source>
        <dbReference type="PROSITE" id="PS50856"/>
    </source>
</evidence>
<dbReference type="InterPro" id="IPR018097">
    <property type="entry name" value="EGF_Ca-bd_CS"/>
</dbReference>
<evidence type="ECO:0000313" key="15">
    <source>
        <dbReference type="Proteomes" id="UP000001554"/>
    </source>
</evidence>
<dbReference type="Pfam" id="PF23263">
    <property type="entry name" value="C8-3_MUC4"/>
    <property type="match status" value="1"/>
</dbReference>
<reference evidence="15" key="1">
    <citation type="journal article" date="2020" name="Nat. Ecol. Evol.">
        <title>Deeply conserved synteny resolves early events in vertebrate evolution.</title>
        <authorList>
            <person name="Simakov O."/>
            <person name="Marletaz F."/>
            <person name="Yue J.X."/>
            <person name="O'Connell B."/>
            <person name="Jenkins J."/>
            <person name="Brandt A."/>
            <person name="Calef R."/>
            <person name="Tung C.H."/>
            <person name="Huang T.K."/>
            <person name="Schmutz J."/>
            <person name="Satoh N."/>
            <person name="Yu J.K."/>
            <person name="Putnam N.H."/>
            <person name="Green R.E."/>
            <person name="Rokhsar D.S."/>
        </authorList>
    </citation>
    <scope>NUCLEOTIDE SEQUENCE [LARGE SCALE GENOMIC DNA]</scope>
    <source>
        <strain evidence="15">S238N-H82</strain>
    </source>
</reference>
<dbReference type="OMA" id="QPCKDID"/>
<accession>A0A9J7MYZ9</accession>
<sequence length="1193" mass="132937">MEGFRFFGRRHLYIHICDNGIVSFDMIRRPYWPIRLTSHQWMYSAVIAPFLANSRPLSPLDNALHLGTKLFYELYAKNDGNSYTAAILNRARDDGRSTRGFYLPYYDPVWAVVVTWSNVVPDPHICPGGFCPVDNSRLPRNSFQLVLSTDGTHSFAHFIYPTMKIGWASPDELLGQTSRPNAIAVAGYNAGQGYWLNNAMDMAYSGTMRMKSAWSTYGGHWSYPLQRQDDPFVPQPSVVQCAVWIRRQQDDRGLDWFLRNVYNWLRWAYTCPCTAEQAYHDNTYSYSISRSCAESRRRYVFTYGGRRYSISRTCCYSPAHYWWQTRVVWRGWWWSRHQNNRLSDQQVHRQCCVDSGRLRSGWYCRRFSQYRPWSVPSSGNPCRQYPLHIGWIRAWGDPHITTLDGVRYAFNGLGEFVVVDVDNGEHQVQGRTCFAKGSSHATVFCAIAASQKNHTSIQVNLEGESGVEVYVNNPAVNTTLFEEEDFELEVDQTAVLTQPSNNSILIVFFSGITVKVTSNKAMLFMEFSAPEEYMNKTRGLLGRWEGDTSNDFDFFNGTLLSFKSSERQIFEMGSSWRVTDGDGPKKSIFQYKPGEDSSNFTSDGFLPKFTDELNFGDSELEDEAREVCGNDTSCLFDVAETGDIDVGRLAEAEEQNFENSVSARDTFPPVISGPEAVYVNLGDVVEIQVNVSDPAGLNLTIETGDEVPPDVSVFINDNNVTLLWNVTSDEIFNLQLMATNTENSSAEYWPVVYMCSCRNNGSCNTSSSMDPSLGQFICQYPLLHSFFFFSCRFIILECVCQDGYTGQHCETDIDACAANFDPCFPGVNCTDLPPPADVDGYECGECPVGYEGNGTICQDVDECETDEGLQCQHICINNIGNFTCGCHPGYHLSENNFNCSDIDECFIPNNCSQLCDNTDGSYNCSCWDGFSLDADGQSCQPNNPCEGGTDPGCDPEGGWCVVNGTGTAVCVCEAGYELANDSITCLDKNECELGESHCHQLCNNTVGGYTCYCEDGYELTDDPAQPCKDIDECYEGTNNCTLNEICVNIHGTYYCVCAPGTSISNGVCVPDIPEMTPPAMATEPSSTASWQTQTDKTTDGVTAATDVVTVVMPTTSPSIAGPITEQHVAGSTTTIIISVLSASAILIVVALIFWRMSTRVKTVQLAGKSYPGSTDELVVKQIRKSETLEMKRM</sequence>
<keyword evidence="5" id="KW-0677">Repeat</keyword>
<dbReference type="Pfam" id="PF06119">
    <property type="entry name" value="NIDO"/>
    <property type="match status" value="1"/>
</dbReference>